<dbReference type="STRING" id="1133849.O3I_025295"/>
<dbReference type="PRINTS" id="PR00038">
    <property type="entry name" value="HTHLUXR"/>
</dbReference>
<dbReference type="PROSITE" id="PS00622">
    <property type="entry name" value="HTH_LUXR_1"/>
    <property type="match status" value="1"/>
</dbReference>
<keyword evidence="3" id="KW-0804">Transcription</keyword>
<feature type="domain" description="HTH luxR-type" evidence="4">
    <location>
        <begin position="290"/>
        <end position="355"/>
    </location>
</feature>
<evidence type="ECO:0000256" key="2">
    <source>
        <dbReference type="ARBA" id="ARBA00023125"/>
    </source>
</evidence>
<dbReference type="Proteomes" id="UP000006304">
    <property type="component" value="Chromosome"/>
</dbReference>
<dbReference type="AlphaFoldDB" id="K0F1K7"/>
<keyword evidence="1" id="KW-0805">Transcription regulation</keyword>
<dbReference type="HOGENOM" id="CLU_061962_0_0_11"/>
<evidence type="ECO:0000313" key="5">
    <source>
        <dbReference type="EMBL" id="AFU03010.1"/>
    </source>
</evidence>
<evidence type="ECO:0000256" key="3">
    <source>
        <dbReference type="ARBA" id="ARBA00023163"/>
    </source>
</evidence>
<dbReference type="PANTHER" id="PTHR44688">
    <property type="entry name" value="DNA-BINDING TRANSCRIPTIONAL ACTIVATOR DEVR_DOSR"/>
    <property type="match status" value="1"/>
</dbReference>
<reference evidence="5 6" key="1">
    <citation type="journal article" date="2012" name="J. Bacteriol.">
        <title>Complete genome sequence of Nocardia brasiliensis HUJEG-1.</title>
        <authorList>
            <person name="Vera-Cabrera L."/>
            <person name="Ortiz-Lopez R."/>
            <person name="Elizondo-Gonzalez R."/>
            <person name="Perez-Maya A.A."/>
            <person name="Ocampo-Candiani J."/>
        </authorList>
    </citation>
    <scope>NUCLEOTIDE SEQUENCE [LARGE SCALE GENOMIC DNA]</scope>
    <source>
        <strain evidence="6">ATCC 700358</strain>
    </source>
</reference>
<protein>
    <submittedName>
        <fullName evidence="5">LuxR family transcriptional regulator</fullName>
    </submittedName>
</protein>
<dbReference type="Gene3D" id="3.30.450.40">
    <property type="match status" value="1"/>
</dbReference>
<dbReference type="InterPro" id="IPR000792">
    <property type="entry name" value="Tscrpt_reg_LuxR_C"/>
</dbReference>
<dbReference type="SMART" id="SM00421">
    <property type="entry name" value="HTH_LUXR"/>
    <property type="match status" value="1"/>
</dbReference>
<dbReference type="PANTHER" id="PTHR44688:SF16">
    <property type="entry name" value="DNA-BINDING TRANSCRIPTIONAL ACTIVATOR DEVR_DOSR"/>
    <property type="match status" value="1"/>
</dbReference>
<keyword evidence="6" id="KW-1185">Reference proteome</keyword>
<evidence type="ECO:0000259" key="4">
    <source>
        <dbReference type="PROSITE" id="PS50043"/>
    </source>
</evidence>
<proteinExistence type="predicted"/>
<name>K0F1K7_NOCB7</name>
<dbReference type="InterPro" id="IPR029016">
    <property type="entry name" value="GAF-like_dom_sf"/>
</dbReference>
<dbReference type="SUPFAM" id="SSF46894">
    <property type="entry name" value="C-terminal effector domain of the bipartite response regulators"/>
    <property type="match status" value="1"/>
</dbReference>
<dbReference type="GO" id="GO:0006355">
    <property type="term" value="P:regulation of DNA-templated transcription"/>
    <property type="evidence" value="ECO:0007669"/>
    <property type="project" value="InterPro"/>
</dbReference>
<dbReference type="eggNOG" id="COG2197">
    <property type="taxonomic scope" value="Bacteria"/>
</dbReference>
<dbReference type="InterPro" id="IPR036388">
    <property type="entry name" value="WH-like_DNA-bd_sf"/>
</dbReference>
<dbReference type="SUPFAM" id="SSF55781">
    <property type="entry name" value="GAF domain-like"/>
    <property type="match status" value="1"/>
</dbReference>
<evidence type="ECO:0000313" key="6">
    <source>
        <dbReference type="Proteomes" id="UP000006304"/>
    </source>
</evidence>
<dbReference type="RefSeq" id="WP_014985865.1">
    <property type="nucleotide sequence ID" value="NC_018681.1"/>
</dbReference>
<dbReference type="KEGG" id="nbr:O3I_025295"/>
<dbReference type="CDD" id="cd06170">
    <property type="entry name" value="LuxR_C_like"/>
    <property type="match status" value="1"/>
</dbReference>
<gene>
    <name evidence="5" type="ORF">O3I_025295</name>
</gene>
<dbReference type="PROSITE" id="PS50043">
    <property type="entry name" value="HTH_LUXR_2"/>
    <property type="match status" value="1"/>
</dbReference>
<dbReference type="EMBL" id="CP003876">
    <property type="protein sequence ID" value="AFU03010.1"/>
    <property type="molecule type" value="Genomic_DNA"/>
</dbReference>
<sequence>MSFASVDMGGLLAGVEAATDAHALFAQTSTRLRRIAPFDAAVWVATDPINGLTTAPVRVENLHEGGCGTYWESELFSEHVNLFRELARAPVPVAGLRAVTGDDPGLSPLYRNFMCPRGFDDELRAVLRVDGQPWGQLSLFRERGRKPFQDREIALVSGLSAPMARRLRSFAQPYAATAASGQPEAPGMLLFDQQGGLVSINDEARQLLAEMPPGPATTTPNGIEIPLPVWILSTAGRARITGENSRIRIRTTTTGRWLVCHASCLRDLTGAPGMTALVIEPATPSEVASLVVAAYELTRRELDVTELIARGRSTGEIASTLFLSAHTVRDHVKAIFEKVGVTSRGELIAKLFTDHYEPLSTTQTVRVFDGEQSAADAGAAGR</sequence>
<evidence type="ECO:0000256" key="1">
    <source>
        <dbReference type="ARBA" id="ARBA00023015"/>
    </source>
</evidence>
<dbReference type="GO" id="GO:0003677">
    <property type="term" value="F:DNA binding"/>
    <property type="evidence" value="ECO:0007669"/>
    <property type="project" value="UniProtKB-KW"/>
</dbReference>
<dbReference type="Pfam" id="PF00196">
    <property type="entry name" value="GerE"/>
    <property type="match status" value="1"/>
</dbReference>
<keyword evidence="2" id="KW-0238">DNA-binding</keyword>
<dbReference type="InterPro" id="IPR016032">
    <property type="entry name" value="Sig_transdc_resp-reg_C-effctor"/>
</dbReference>
<dbReference type="Gene3D" id="1.10.10.10">
    <property type="entry name" value="Winged helix-like DNA-binding domain superfamily/Winged helix DNA-binding domain"/>
    <property type="match status" value="1"/>
</dbReference>
<accession>K0F1K7</accession>
<organism evidence="5 6">
    <name type="scientific">Nocardia brasiliensis (strain ATCC 700358 / HUJEG-1)</name>
    <dbReference type="NCBI Taxonomy" id="1133849"/>
    <lineage>
        <taxon>Bacteria</taxon>
        <taxon>Bacillati</taxon>
        <taxon>Actinomycetota</taxon>
        <taxon>Actinomycetes</taxon>
        <taxon>Mycobacteriales</taxon>
        <taxon>Nocardiaceae</taxon>
        <taxon>Nocardia</taxon>
    </lineage>
</organism>